<keyword evidence="1" id="KW-0812">Transmembrane</keyword>
<dbReference type="AlphaFoldDB" id="A0A2R6BIT2"/>
<protein>
    <submittedName>
        <fullName evidence="2">Uncharacterized protein</fullName>
    </submittedName>
</protein>
<accession>A0A2R6BIT2</accession>
<name>A0A2R6BIT2_9ARCH</name>
<evidence type="ECO:0000313" key="3">
    <source>
        <dbReference type="Proteomes" id="UP000240381"/>
    </source>
</evidence>
<dbReference type="EMBL" id="NEXM01000029">
    <property type="protein sequence ID" value="PSN98563.1"/>
    <property type="molecule type" value="Genomic_DNA"/>
</dbReference>
<reference evidence="2 3" key="1">
    <citation type="submission" date="2017-04" db="EMBL/GenBank/DDBJ databases">
        <title>Novel microbial lineages endemic to geothermal iron-oxide mats fill important gaps in the evolutionary history of Archaea.</title>
        <authorList>
            <person name="Jay Z.J."/>
            <person name="Beam J.P."/>
            <person name="Dlakic M."/>
            <person name="Rusch D.B."/>
            <person name="Kozubal M.A."/>
            <person name="Inskeep W.P."/>
        </authorList>
    </citation>
    <scope>NUCLEOTIDE SEQUENCE [LARGE SCALE GENOMIC DNA]</scope>
    <source>
        <strain evidence="2">ECH_B_SAG-F08</strain>
    </source>
</reference>
<keyword evidence="1" id="KW-0472">Membrane</keyword>
<dbReference type="Proteomes" id="UP000240381">
    <property type="component" value="Unassembled WGS sequence"/>
</dbReference>
<gene>
    <name evidence="2" type="ORF">B9Q11_02105</name>
</gene>
<evidence type="ECO:0000256" key="1">
    <source>
        <dbReference type="SAM" id="Phobius"/>
    </source>
</evidence>
<comment type="caution">
    <text evidence="2">The sequence shown here is derived from an EMBL/GenBank/DDBJ whole genome shotgun (WGS) entry which is preliminary data.</text>
</comment>
<proteinExistence type="predicted"/>
<evidence type="ECO:0000313" key="2">
    <source>
        <dbReference type="EMBL" id="PSN98563.1"/>
    </source>
</evidence>
<keyword evidence="1" id="KW-1133">Transmembrane helix</keyword>
<feature type="transmembrane region" description="Helical" evidence="1">
    <location>
        <begin position="34"/>
        <end position="52"/>
    </location>
</feature>
<organism evidence="2 3">
    <name type="scientific">Candidatus Marsarchaeota G2 archaeon ECH_B_SAG-F08</name>
    <dbReference type="NCBI Taxonomy" id="1978165"/>
    <lineage>
        <taxon>Archaea</taxon>
        <taxon>Candidatus Marsarchaeota</taxon>
        <taxon>Candidatus Marsarchaeota group 2</taxon>
    </lineage>
</organism>
<sequence>MSRLLKSIFELYISEYAKIMVVDLTSIFYTKSGLIFLICVLIASAVVFAHSYQNSQRVENPS</sequence>